<dbReference type="Pfam" id="PF10134">
    <property type="entry name" value="RPA"/>
    <property type="match status" value="1"/>
</dbReference>
<proteinExistence type="predicted"/>
<evidence type="ECO:0000313" key="2">
    <source>
        <dbReference type="EMBL" id="TVZ73983.1"/>
    </source>
</evidence>
<dbReference type="InterPro" id="IPR018777">
    <property type="entry name" value="Replication_initiator_prot_A"/>
</dbReference>
<dbReference type="RefSeq" id="WP_022713014.1">
    <property type="nucleotide sequence ID" value="NZ_ATTQ01000001.1"/>
</dbReference>
<gene>
    <name evidence="2" type="ORF">BCL32_2287</name>
</gene>
<accession>A0A559THC8</accession>
<evidence type="ECO:0000256" key="1">
    <source>
        <dbReference type="SAM" id="MobiDB-lite"/>
    </source>
</evidence>
<reference evidence="2 3" key="1">
    <citation type="submission" date="2019-06" db="EMBL/GenBank/DDBJ databases">
        <title>Pac Bio to generate improved reference genome sequences for organisms with transposon mutant libraries (support for FEBA project).</title>
        <authorList>
            <person name="Blow M."/>
        </authorList>
    </citation>
    <scope>NUCLEOTIDE SEQUENCE [LARGE SCALE GENOMIC DNA]</scope>
    <source>
        <strain evidence="2 3">USDA 1844</strain>
    </source>
</reference>
<organism evidence="2 3">
    <name type="scientific">Rhizobium mongolense USDA 1844</name>
    <dbReference type="NCBI Taxonomy" id="1079460"/>
    <lineage>
        <taxon>Bacteria</taxon>
        <taxon>Pseudomonadati</taxon>
        <taxon>Pseudomonadota</taxon>
        <taxon>Alphaproteobacteria</taxon>
        <taxon>Hyphomicrobiales</taxon>
        <taxon>Rhizobiaceae</taxon>
        <taxon>Rhizobium/Agrobacterium group</taxon>
        <taxon>Rhizobium</taxon>
    </lineage>
</organism>
<dbReference type="EMBL" id="VISO01000002">
    <property type="protein sequence ID" value="TVZ73983.1"/>
    <property type="molecule type" value="Genomic_DNA"/>
</dbReference>
<sequence length="114" mass="12945">MPRRAERCHTALPHRRGQRPQAEHSAPAEILKFCRLELGGNQYEDLERALARLPATNIRITNLKGSREGRDRRATETFPLIGRYKVVSRTNQDRVDQVETEIPGSGAPMESRPS</sequence>
<name>A0A559THC8_9HYPH</name>
<evidence type="ECO:0000313" key="3">
    <source>
        <dbReference type="Proteomes" id="UP000319824"/>
    </source>
</evidence>
<feature type="region of interest" description="Disordered" evidence="1">
    <location>
        <begin position="1"/>
        <end position="25"/>
    </location>
</feature>
<comment type="caution">
    <text evidence="2">The sequence shown here is derived from an EMBL/GenBank/DDBJ whole genome shotgun (WGS) entry which is preliminary data.</text>
</comment>
<dbReference type="AlphaFoldDB" id="A0A559THC8"/>
<protein>
    <submittedName>
        <fullName evidence="2">Replication initiator protein A</fullName>
    </submittedName>
</protein>
<dbReference type="Proteomes" id="UP000319824">
    <property type="component" value="Unassembled WGS sequence"/>
</dbReference>